<evidence type="ECO:0000313" key="1">
    <source>
        <dbReference type="EMBL" id="PWZ19135.1"/>
    </source>
</evidence>
<protein>
    <submittedName>
        <fullName evidence="1">Uncharacterized protein</fullName>
    </submittedName>
</protein>
<dbReference type="EMBL" id="NCVQ01000007">
    <property type="protein sequence ID" value="PWZ19135.1"/>
    <property type="molecule type" value="Genomic_DNA"/>
</dbReference>
<organism evidence="1 2">
    <name type="scientific">Zea mays</name>
    <name type="common">Maize</name>
    <dbReference type="NCBI Taxonomy" id="4577"/>
    <lineage>
        <taxon>Eukaryota</taxon>
        <taxon>Viridiplantae</taxon>
        <taxon>Streptophyta</taxon>
        <taxon>Embryophyta</taxon>
        <taxon>Tracheophyta</taxon>
        <taxon>Spermatophyta</taxon>
        <taxon>Magnoliopsida</taxon>
        <taxon>Liliopsida</taxon>
        <taxon>Poales</taxon>
        <taxon>Poaceae</taxon>
        <taxon>PACMAD clade</taxon>
        <taxon>Panicoideae</taxon>
        <taxon>Andropogonodae</taxon>
        <taxon>Andropogoneae</taxon>
        <taxon>Tripsacinae</taxon>
        <taxon>Zea</taxon>
    </lineage>
</organism>
<sequence length="10" mass="1186">NTINKKEQIV</sequence>
<comment type="caution">
    <text evidence="1">The sequence shown here is derived from an EMBL/GenBank/DDBJ whole genome shotgun (WGS) entry which is preliminary data.</text>
</comment>
<name>A0A3L6EE97_MAIZE</name>
<dbReference type="Proteomes" id="UP000251960">
    <property type="component" value="Chromosome 6"/>
</dbReference>
<feature type="non-terminal residue" evidence="1">
    <location>
        <position position="1"/>
    </location>
</feature>
<proteinExistence type="predicted"/>
<gene>
    <name evidence="1" type="ORF">Zm00014a_035163</name>
</gene>
<accession>A0A3L6EE97</accession>
<evidence type="ECO:0000313" key="2">
    <source>
        <dbReference type="Proteomes" id="UP000251960"/>
    </source>
</evidence>
<reference evidence="1 2" key="1">
    <citation type="journal article" date="2018" name="Nat. Genet.">
        <title>Extensive intraspecific gene order and gene structural variations between Mo17 and other maize genomes.</title>
        <authorList>
            <person name="Sun S."/>
            <person name="Zhou Y."/>
            <person name="Chen J."/>
            <person name="Shi J."/>
            <person name="Zhao H."/>
            <person name="Zhao H."/>
            <person name="Song W."/>
            <person name="Zhang M."/>
            <person name="Cui Y."/>
            <person name="Dong X."/>
            <person name="Liu H."/>
            <person name="Ma X."/>
            <person name="Jiao Y."/>
            <person name="Wang B."/>
            <person name="Wei X."/>
            <person name="Stein J.C."/>
            <person name="Glaubitz J.C."/>
            <person name="Lu F."/>
            <person name="Yu G."/>
            <person name="Liang C."/>
            <person name="Fengler K."/>
            <person name="Li B."/>
            <person name="Rafalski A."/>
            <person name="Schnable P.S."/>
            <person name="Ware D.H."/>
            <person name="Buckler E.S."/>
            <person name="Lai J."/>
        </authorList>
    </citation>
    <scope>NUCLEOTIDE SEQUENCE [LARGE SCALE GENOMIC DNA]</scope>
    <source>
        <strain evidence="2">cv. Missouri 17</strain>
        <tissue evidence="1">Seedling</tissue>
    </source>
</reference>